<evidence type="ECO:0000256" key="5">
    <source>
        <dbReference type="ARBA" id="ARBA00022801"/>
    </source>
</evidence>
<dbReference type="OrthoDB" id="412680at2759"/>
<feature type="disulfide bond" evidence="12">
    <location>
        <begin position="311"/>
        <end position="392"/>
    </location>
</feature>
<proteinExistence type="predicted"/>
<dbReference type="InterPro" id="IPR024079">
    <property type="entry name" value="MetalloPept_cat_dom_sf"/>
</dbReference>
<dbReference type="GO" id="GO:0046872">
    <property type="term" value="F:metal ion binding"/>
    <property type="evidence" value="ECO:0007669"/>
    <property type="project" value="UniProtKB-KW"/>
</dbReference>
<evidence type="ECO:0000256" key="6">
    <source>
        <dbReference type="ARBA" id="ARBA00022833"/>
    </source>
</evidence>
<dbReference type="PRINTS" id="PR01857">
    <property type="entry name" value="ADAMTSFAMILY"/>
</dbReference>
<dbReference type="Pfam" id="PF19236">
    <property type="entry name" value="ADAMTS_CR_3"/>
    <property type="match status" value="1"/>
</dbReference>
<feature type="disulfide bond" evidence="12">
    <location>
        <begin position="234"/>
        <end position="317"/>
    </location>
</feature>
<dbReference type="SUPFAM" id="SSF55486">
    <property type="entry name" value="Metalloproteases ('zincins'), catalytic domain"/>
    <property type="match status" value="1"/>
</dbReference>
<dbReference type="GO" id="GO:0004222">
    <property type="term" value="F:metalloendopeptidase activity"/>
    <property type="evidence" value="ECO:0007669"/>
    <property type="project" value="InterPro"/>
</dbReference>
<feature type="disulfide bond" evidence="12">
    <location>
        <begin position="420"/>
        <end position="447"/>
    </location>
</feature>
<evidence type="ECO:0000259" key="14">
    <source>
        <dbReference type="PROSITE" id="PS50215"/>
    </source>
</evidence>
<dbReference type="SMART" id="SM00209">
    <property type="entry name" value="TSP1"/>
    <property type="match status" value="5"/>
</dbReference>
<gene>
    <name evidence="15" type="ORF">TCAL_04161</name>
</gene>
<evidence type="ECO:0000256" key="8">
    <source>
        <dbReference type="ARBA" id="ARBA00023157"/>
    </source>
</evidence>
<dbReference type="InterPro" id="IPR010294">
    <property type="entry name" value="ADAMTS_spacer1"/>
</dbReference>
<sequence length="1171" mass="130854">MTQNVFVSVVYATSFVCSCISIESFSHLSVNFNCAQGKSCVEIQFLDDPGPAPLTIETEISNVLVNDEWVSFFWGRHEQANVSVLGIVDMDDFSNNRSHGLLRTSSNFWKWSKTTDEKTTNKTTPKVYFSSLEIDHWAKKPRSRTKRGSENMPSSWVVEILVVADDTMSEHYEEEQDLTLYILTVMNTVNRVFQDGTLGQSFSISVSRVIKLTPEHNLGLQVSGHASQALDDFCLWQEKQFPSTFQDEAGIANSTSPKINKRHDLAILLTKRELCRSEEQYTSDEKESDGRIAKKKESCSTLGLAELGSICKKGKSCTINQDNGLTVAHTIAHEIAHTLGIPHDDPDDPNCVEISGHFVMSPRLETDIRRLSWSECSRASLSTFLSRGDVECLREQTNDQMRSILDPTPTGTLYDVDHQCRLKFGKSDAAMCPLFKDSEDFCSILWCEVGKKCRTLGDPPAEGTICGPHKWCQLGACVGMDDHYNPKIHGQWGHWSEWGHCSRHCGAGFEVSTRVCNNPQPENGGKYCLGDHERKRVCLSGRPCHKGLMEDLDEQCMRGRRREGVVTPRRALRNPKNLCHIQCAEMNSKGSVDPPYSFIYAENGTPCGREMGSLDMCLDGKCSKIGCDLVLNSQSVLDSCGSCNGNGTQCRRFNGIHEDAPDAEISQGYEYVTTIPSHAKLIHLQERGISSNFVALIDTDNNFPILNWNYQVQWSGLYTFGAFSVNYTRTSLNATHHSEQFVSIYEEISSPIDVYLLRQADNPGLHWGYVLGFESDSLSLTPVLEWKMGPWGPCDRTCGRGNQASGPECFENNRSVSNDLCQSLNRPPVLLRACSVQPCPPSWWIGPWQDCVSLSCEMNKGSQYRSVLCVQGAEEALPDDACLSVTKPIDSQVCTLNCTEMRNDKTNNGNHQVQPNKKDPLESNIIFLPSFASSNSTNMTFQNEYSVTEDVGSSLSVGTSDQAMQDSRWVVGEWVGFCSCRSSLQIREVSCPPGMDCNTLKRPSTYKFCSQVSLCLTWITSAWTTDCDQQCGTMSQSRLVMCPIFSHTCDPKIRPLATRDCQLPACHFWSVGTWSQCSVSCGWGKKQRTVVCRHFLTQEEDENGCSNVPQPDTWKECISSSCGTDQYPQGSLNGDQGFPCEDELGSHICRRFQFLCKTNRYYQDKCCQTCG</sequence>
<dbReference type="FunFam" id="2.20.100.10:FF:000001">
    <property type="entry name" value="semaphorin-5A isoform X1"/>
    <property type="match status" value="1"/>
</dbReference>
<feature type="disulfide bond" evidence="12">
    <location>
        <begin position="442"/>
        <end position="472"/>
    </location>
</feature>
<dbReference type="InterPro" id="IPR050439">
    <property type="entry name" value="ADAMTS_ADAMTS-like"/>
</dbReference>
<dbReference type="PROSITE" id="PS50092">
    <property type="entry name" value="TSP1"/>
    <property type="match status" value="3"/>
</dbReference>
<dbReference type="GO" id="GO:0031012">
    <property type="term" value="C:extracellular matrix"/>
    <property type="evidence" value="ECO:0007669"/>
    <property type="project" value="TreeGrafter"/>
</dbReference>
<dbReference type="GO" id="GO:0006508">
    <property type="term" value="P:proteolysis"/>
    <property type="evidence" value="ECO:0007669"/>
    <property type="project" value="UniProtKB-KW"/>
</dbReference>
<dbReference type="EMBL" id="VCGU01000010">
    <property type="protein sequence ID" value="TRY68235.1"/>
    <property type="molecule type" value="Genomic_DNA"/>
</dbReference>
<protein>
    <recommendedName>
        <fullName evidence="14">Peptidase M12B domain-containing protein</fullName>
    </recommendedName>
</protein>
<comment type="cofactor">
    <cofactor evidence="11">
        <name>Zn(2+)</name>
        <dbReference type="ChEBI" id="CHEBI:29105"/>
    </cofactor>
    <text evidence="11">Binds 1 zinc ion per subunit.</text>
</comment>
<dbReference type="OMA" id="GYHADNT"/>
<keyword evidence="7" id="KW-0482">Metalloprotease</keyword>
<dbReference type="Gene3D" id="2.20.100.10">
    <property type="entry name" value="Thrombospondin type-1 (TSP1) repeat"/>
    <property type="match status" value="3"/>
</dbReference>
<dbReference type="PANTHER" id="PTHR13723">
    <property type="entry name" value="ADAMTS A DISINTEGRIN AND METALLOPROTEASE WITH THROMBOSPONDIN MOTIFS PROTEASE"/>
    <property type="match status" value="1"/>
</dbReference>
<dbReference type="SUPFAM" id="SSF82895">
    <property type="entry name" value="TSP-1 type 1 repeat"/>
    <property type="match status" value="4"/>
</dbReference>
<feature type="disulfide bond" evidence="12">
    <location>
        <begin position="432"/>
        <end position="453"/>
    </location>
</feature>
<keyword evidence="9" id="KW-0325">Glycoprotein</keyword>
<dbReference type="Pfam" id="PF00090">
    <property type="entry name" value="TSP_1"/>
    <property type="match status" value="1"/>
</dbReference>
<evidence type="ECO:0000256" key="12">
    <source>
        <dbReference type="PIRSR" id="PIRSR613273-3"/>
    </source>
</evidence>
<dbReference type="Proteomes" id="UP000318571">
    <property type="component" value="Chromosome 1"/>
</dbReference>
<dbReference type="Pfam" id="PF05986">
    <property type="entry name" value="ADAMTS_spacer1"/>
    <property type="match status" value="1"/>
</dbReference>
<dbReference type="InterPro" id="IPR000884">
    <property type="entry name" value="TSP1_rpt"/>
</dbReference>
<keyword evidence="3" id="KW-0645">Protease</keyword>
<dbReference type="Gene3D" id="2.60.120.830">
    <property type="match status" value="1"/>
</dbReference>
<keyword evidence="5" id="KW-0378">Hydrolase</keyword>
<keyword evidence="6 11" id="KW-0862">Zinc</keyword>
<feature type="active site" evidence="10 13">
    <location>
        <position position="334"/>
    </location>
</feature>
<dbReference type="PROSITE" id="PS50215">
    <property type="entry name" value="ADAM_MEPRO"/>
    <property type="match status" value="1"/>
</dbReference>
<accession>A0A553NS21</accession>
<evidence type="ECO:0000313" key="16">
    <source>
        <dbReference type="Proteomes" id="UP000318571"/>
    </source>
</evidence>
<feature type="disulfide bond" evidence="12">
    <location>
        <begin position="501"/>
        <end position="538"/>
    </location>
</feature>
<dbReference type="GO" id="GO:0030198">
    <property type="term" value="P:extracellular matrix organization"/>
    <property type="evidence" value="ECO:0007669"/>
    <property type="project" value="InterPro"/>
</dbReference>
<evidence type="ECO:0000256" key="13">
    <source>
        <dbReference type="PROSITE-ProRule" id="PRU00276"/>
    </source>
</evidence>
<keyword evidence="2" id="KW-0964">Secreted</keyword>
<organism evidence="15 16">
    <name type="scientific">Tigriopus californicus</name>
    <name type="common">Marine copepod</name>
    <dbReference type="NCBI Taxonomy" id="6832"/>
    <lineage>
        <taxon>Eukaryota</taxon>
        <taxon>Metazoa</taxon>
        <taxon>Ecdysozoa</taxon>
        <taxon>Arthropoda</taxon>
        <taxon>Crustacea</taxon>
        <taxon>Multicrustacea</taxon>
        <taxon>Hexanauplia</taxon>
        <taxon>Copepoda</taxon>
        <taxon>Harpacticoida</taxon>
        <taxon>Harpacticidae</taxon>
        <taxon>Tigriopus</taxon>
    </lineage>
</organism>
<dbReference type="InterPro" id="IPR045371">
    <property type="entry name" value="ADAMTS_CR_3"/>
</dbReference>
<feature type="binding site" evidence="11 13">
    <location>
        <position position="343"/>
    </location>
    <ligand>
        <name>Zn(2+)</name>
        <dbReference type="ChEBI" id="CHEBI:29105"/>
        <note>catalytic</note>
    </ligand>
</feature>
<dbReference type="GO" id="GO:0005576">
    <property type="term" value="C:extracellular region"/>
    <property type="evidence" value="ECO:0007669"/>
    <property type="project" value="UniProtKB-SubCell"/>
</dbReference>
<keyword evidence="4 11" id="KW-0479">Metal-binding</keyword>
<reference evidence="15 16" key="1">
    <citation type="journal article" date="2018" name="Nat. Ecol. Evol.">
        <title>Genomic signatures of mitonuclear coevolution across populations of Tigriopus californicus.</title>
        <authorList>
            <person name="Barreto F.S."/>
            <person name="Watson E.T."/>
            <person name="Lima T.G."/>
            <person name="Willett C.S."/>
            <person name="Edmands S."/>
            <person name="Li W."/>
            <person name="Burton R.S."/>
        </authorList>
    </citation>
    <scope>NUCLEOTIDE SEQUENCE [LARGE SCALE GENOMIC DNA]</scope>
    <source>
        <strain evidence="15 16">San Diego</strain>
    </source>
</reference>
<dbReference type="AlphaFoldDB" id="A0A553NS21"/>
<evidence type="ECO:0000256" key="9">
    <source>
        <dbReference type="ARBA" id="ARBA00023180"/>
    </source>
</evidence>
<feature type="binding site" evidence="11">
    <location>
        <position position="392"/>
    </location>
    <ligand>
        <name>Ca(2+)</name>
        <dbReference type="ChEBI" id="CHEBI:29108"/>
        <label>1</label>
    </ligand>
</feature>
<keyword evidence="11" id="KW-0106">Calcium</keyword>
<evidence type="ECO:0000256" key="1">
    <source>
        <dbReference type="ARBA" id="ARBA00004613"/>
    </source>
</evidence>
<dbReference type="Pfam" id="PF17771">
    <property type="entry name" value="ADAMTS_CR_2"/>
    <property type="match status" value="1"/>
</dbReference>
<comment type="subcellular location">
    <subcellularLocation>
        <location evidence="1">Secreted</location>
    </subcellularLocation>
</comment>
<feature type="binding site" evidence="11">
    <location>
        <position position="159"/>
    </location>
    <ligand>
        <name>Ca(2+)</name>
        <dbReference type="ChEBI" id="CHEBI:29108"/>
        <label>2</label>
    </ligand>
</feature>
<name>A0A553NS21_TIGCA</name>
<feature type="disulfide bond" evidence="12">
    <location>
        <begin position="351"/>
        <end position="376"/>
    </location>
</feature>
<evidence type="ECO:0000256" key="4">
    <source>
        <dbReference type="ARBA" id="ARBA00022723"/>
    </source>
</evidence>
<dbReference type="InterPro" id="IPR041645">
    <property type="entry name" value="ADAMTS_CR_2"/>
</dbReference>
<dbReference type="Gene3D" id="3.40.390.10">
    <property type="entry name" value="Collagenase (Catalytic Domain)"/>
    <property type="match status" value="1"/>
</dbReference>
<evidence type="ECO:0000313" key="15">
    <source>
        <dbReference type="EMBL" id="TRY68235.1"/>
    </source>
</evidence>
<keyword evidence="16" id="KW-1185">Reference proteome</keyword>
<feature type="binding site" evidence="11">
    <location>
        <position position="264"/>
    </location>
    <ligand>
        <name>Ca(2+)</name>
        <dbReference type="ChEBI" id="CHEBI:29108"/>
        <label>1</label>
    </ligand>
</feature>
<dbReference type="Gene3D" id="3.40.1620.60">
    <property type="match status" value="1"/>
</dbReference>
<feature type="binding site" evidence="11 13">
    <location>
        <position position="337"/>
    </location>
    <ligand>
        <name>Zn(2+)</name>
        <dbReference type="ChEBI" id="CHEBI:29105"/>
        <note>catalytic</note>
    </ligand>
</feature>
<dbReference type="InterPro" id="IPR013273">
    <property type="entry name" value="ADAMTS/ADAMTS-like"/>
</dbReference>
<feature type="disulfide bond" evidence="12">
    <location>
        <begin position="505"/>
        <end position="544"/>
    </location>
</feature>
<feature type="binding site" evidence="11 13">
    <location>
        <position position="333"/>
    </location>
    <ligand>
        <name>Zn(2+)</name>
        <dbReference type="ChEBI" id="CHEBI:29105"/>
        <note>catalytic</note>
    </ligand>
</feature>
<evidence type="ECO:0000256" key="3">
    <source>
        <dbReference type="ARBA" id="ARBA00022670"/>
    </source>
</evidence>
<dbReference type="InterPro" id="IPR036383">
    <property type="entry name" value="TSP1_rpt_sf"/>
</dbReference>
<dbReference type="Pfam" id="PF19030">
    <property type="entry name" value="TSP1_ADAMTS"/>
    <property type="match status" value="3"/>
</dbReference>
<keyword evidence="8 12" id="KW-1015">Disulfide bond</keyword>
<comment type="caution">
    <text evidence="15">The sequence shown here is derived from an EMBL/GenBank/DDBJ whole genome shotgun (WGS) entry which is preliminary data.</text>
</comment>
<dbReference type="Pfam" id="PF01421">
    <property type="entry name" value="Reprolysin"/>
    <property type="match status" value="1"/>
</dbReference>
<dbReference type="InterPro" id="IPR001590">
    <property type="entry name" value="Peptidase_M12B"/>
</dbReference>
<comment type="caution">
    <text evidence="13">Lacks conserved residue(s) required for the propagation of feature annotation.</text>
</comment>
<feature type="disulfide bond" evidence="12">
    <location>
        <begin position="275"/>
        <end position="299"/>
    </location>
</feature>
<evidence type="ECO:0000256" key="10">
    <source>
        <dbReference type="PIRSR" id="PIRSR613273-1"/>
    </source>
</evidence>
<dbReference type="PANTHER" id="PTHR13723:SF281">
    <property type="entry name" value="PAPILIN"/>
    <property type="match status" value="1"/>
</dbReference>
<feature type="binding site" evidence="11">
    <location>
        <position position="159"/>
    </location>
    <ligand>
        <name>Ca(2+)</name>
        <dbReference type="ChEBI" id="CHEBI:29108"/>
        <label>1</label>
    </ligand>
</feature>
<feature type="disulfide bond" evidence="12">
    <location>
        <begin position="466"/>
        <end position="477"/>
    </location>
</feature>
<feature type="domain" description="Peptidase M12B" evidence="14">
    <location>
        <begin position="156"/>
        <end position="397"/>
    </location>
</feature>
<evidence type="ECO:0000256" key="2">
    <source>
        <dbReference type="ARBA" id="ARBA00022525"/>
    </source>
</evidence>
<evidence type="ECO:0000256" key="11">
    <source>
        <dbReference type="PIRSR" id="PIRSR613273-2"/>
    </source>
</evidence>
<evidence type="ECO:0000256" key="7">
    <source>
        <dbReference type="ARBA" id="ARBA00023049"/>
    </source>
</evidence>
<feature type="disulfide bond" evidence="12">
    <location>
        <begin position="516"/>
        <end position="528"/>
    </location>
</feature>